<dbReference type="Gene3D" id="1.10.287.110">
    <property type="entry name" value="DnaJ domain"/>
    <property type="match status" value="1"/>
</dbReference>
<dbReference type="CDD" id="cd06257">
    <property type="entry name" value="DnaJ"/>
    <property type="match status" value="1"/>
</dbReference>
<feature type="transmembrane region" description="Helical" evidence="5">
    <location>
        <begin position="314"/>
        <end position="331"/>
    </location>
</feature>
<organism evidence="7 8">
    <name type="scientific">Gordonia alkanivorans NBRC 16433</name>
    <dbReference type="NCBI Taxonomy" id="1027371"/>
    <lineage>
        <taxon>Bacteria</taxon>
        <taxon>Bacillati</taxon>
        <taxon>Actinomycetota</taxon>
        <taxon>Actinomycetes</taxon>
        <taxon>Mycobacteriales</taxon>
        <taxon>Gordoniaceae</taxon>
        <taxon>Gordonia</taxon>
    </lineage>
</organism>
<evidence type="ECO:0000259" key="6">
    <source>
        <dbReference type="PROSITE" id="PS50076"/>
    </source>
</evidence>
<evidence type="ECO:0000256" key="1">
    <source>
        <dbReference type="ARBA" id="ARBA00022737"/>
    </source>
</evidence>
<feature type="transmembrane region" description="Helical" evidence="5">
    <location>
        <begin position="337"/>
        <end position="358"/>
    </location>
</feature>
<dbReference type="EMBL" id="BACI01000120">
    <property type="protein sequence ID" value="GAA14995.1"/>
    <property type="molecule type" value="Genomic_DNA"/>
</dbReference>
<evidence type="ECO:0000313" key="7">
    <source>
        <dbReference type="EMBL" id="GAA14995.1"/>
    </source>
</evidence>
<dbReference type="Pfam" id="PF13432">
    <property type="entry name" value="TPR_16"/>
    <property type="match status" value="1"/>
</dbReference>
<dbReference type="InterPro" id="IPR001623">
    <property type="entry name" value="DnaJ_domain"/>
</dbReference>
<dbReference type="InterPro" id="IPR011990">
    <property type="entry name" value="TPR-like_helical_dom_sf"/>
</dbReference>
<accession>F9W2A6</accession>
<dbReference type="Proteomes" id="UP000003558">
    <property type="component" value="Unassembled WGS sequence"/>
</dbReference>
<keyword evidence="1" id="KW-0677">Repeat</keyword>
<dbReference type="AlphaFoldDB" id="F9W2A6"/>
<dbReference type="Pfam" id="PF07719">
    <property type="entry name" value="TPR_2"/>
    <property type="match status" value="1"/>
</dbReference>
<proteinExistence type="predicted"/>
<reference evidence="7 8" key="1">
    <citation type="submission" date="2011-05" db="EMBL/GenBank/DDBJ databases">
        <title>Whole genome shotgun sequence of Gordonia alkanivorans NBRC 16433.</title>
        <authorList>
            <person name="Hosoyama A."/>
            <person name="Nakamura S."/>
            <person name="Takarada H."/>
            <person name="Tsuchikane K."/>
            <person name="Yamazaki S."/>
            <person name="Fujita N."/>
        </authorList>
    </citation>
    <scope>NUCLEOTIDE SEQUENCE [LARGE SCALE GENOMIC DNA]</scope>
    <source>
        <strain evidence="7 8">NBRC 16433</strain>
    </source>
</reference>
<feature type="repeat" description="TPR" evidence="3">
    <location>
        <begin position="163"/>
        <end position="196"/>
    </location>
</feature>
<dbReference type="Pfam" id="PF00226">
    <property type="entry name" value="DnaJ"/>
    <property type="match status" value="1"/>
</dbReference>
<evidence type="ECO:0000313" key="8">
    <source>
        <dbReference type="Proteomes" id="UP000003558"/>
    </source>
</evidence>
<dbReference type="PROSITE" id="PS50005">
    <property type="entry name" value="TPR"/>
    <property type="match status" value="1"/>
</dbReference>
<dbReference type="eggNOG" id="COG0484">
    <property type="taxonomic scope" value="Bacteria"/>
</dbReference>
<dbReference type="PANTHER" id="PTHR45188:SF2">
    <property type="entry name" value="DNAJ HOMOLOG SUBFAMILY C MEMBER 7"/>
    <property type="match status" value="1"/>
</dbReference>
<evidence type="ECO:0000256" key="2">
    <source>
        <dbReference type="ARBA" id="ARBA00022803"/>
    </source>
</evidence>
<protein>
    <submittedName>
        <fullName evidence="7">Chaperone protein DnaJ</fullName>
    </submittedName>
</protein>
<dbReference type="STRING" id="1027371.GOALK_120_00520"/>
<dbReference type="RefSeq" id="WP_006361061.1">
    <property type="nucleotide sequence ID" value="NZ_BACI01000120.1"/>
</dbReference>
<keyword evidence="2 3" id="KW-0802">TPR repeat</keyword>
<dbReference type="PROSITE" id="PS50076">
    <property type="entry name" value="DNAJ_2"/>
    <property type="match status" value="1"/>
</dbReference>
<dbReference type="InterPro" id="IPR019734">
    <property type="entry name" value="TPR_rpt"/>
</dbReference>
<feature type="domain" description="J" evidence="6">
    <location>
        <begin position="5"/>
        <end position="75"/>
    </location>
</feature>
<comment type="caution">
    <text evidence="7">The sequence shown here is derived from an EMBL/GenBank/DDBJ whole genome shotgun (WGS) entry which is preliminary data.</text>
</comment>
<keyword evidence="5" id="KW-0812">Transmembrane</keyword>
<gene>
    <name evidence="7" type="primary">dnaJ</name>
    <name evidence="7" type="ORF">GOALK_120_00520</name>
</gene>
<dbReference type="PRINTS" id="PR00625">
    <property type="entry name" value="JDOMAIN"/>
</dbReference>
<dbReference type="Gene3D" id="1.25.40.10">
    <property type="entry name" value="Tetratricopeptide repeat domain"/>
    <property type="match status" value="1"/>
</dbReference>
<dbReference type="PANTHER" id="PTHR45188">
    <property type="entry name" value="DNAJ PROTEIN P58IPK HOMOLOG"/>
    <property type="match status" value="1"/>
</dbReference>
<dbReference type="InterPro" id="IPR036869">
    <property type="entry name" value="J_dom_sf"/>
</dbReference>
<dbReference type="SUPFAM" id="SSF48452">
    <property type="entry name" value="TPR-like"/>
    <property type="match status" value="1"/>
</dbReference>
<evidence type="ECO:0000256" key="5">
    <source>
        <dbReference type="SAM" id="Phobius"/>
    </source>
</evidence>
<keyword evidence="5" id="KW-0472">Membrane</keyword>
<dbReference type="InterPro" id="IPR013105">
    <property type="entry name" value="TPR_2"/>
</dbReference>
<sequence>MVEVDYYELLGVQRNASEEDIEQASKRATRQWTKRVSSPNIDVRHEAETKMKRLREAREALLTGPEKRAAYDRSLQQGVLPSTVPSPQGARAGGELDWVALAREALANNDYHSAAYAAKEATTVLGGNAESWSLRSRANLGLGRVQDALYEARQATEIEMNSAEYHFNLGNVHEQLKDWVSALKEYQVATQLDPQSFVYPLAQGSVLQQNSLLDEAIDMYRRVFGNHPDAQPVRYYLAFALLEKAETIPKLQGDGSYAVTEQAEIQPMIALVSEAQQLSMDEDVQKQAAYMLEYLNKQTDMVWSLPGPVSDAPFMWFGGVIGAFLLGIFISSVSGGIGALFILGSLVVLGLIIWQSYVPRWKASKRRNSLALMIGRL</sequence>
<feature type="region of interest" description="Disordered" evidence="4">
    <location>
        <begin position="18"/>
        <end position="37"/>
    </location>
</feature>
<dbReference type="SMART" id="SM00028">
    <property type="entry name" value="TPR"/>
    <property type="match status" value="1"/>
</dbReference>
<dbReference type="SUPFAM" id="SSF46565">
    <property type="entry name" value="Chaperone J-domain"/>
    <property type="match status" value="1"/>
</dbReference>
<keyword evidence="5" id="KW-1133">Transmembrane helix</keyword>
<name>F9W2A6_9ACTN</name>
<evidence type="ECO:0000256" key="3">
    <source>
        <dbReference type="PROSITE-ProRule" id="PRU00339"/>
    </source>
</evidence>
<evidence type="ECO:0000256" key="4">
    <source>
        <dbReference type="SAM" id="MobiDB-lite"/>
    </source>
</evidence>